<dbReference type="PANTHER" id="PTHR47965">
    <property type="entry name" value="ASPARTYL PROTEASE-RELATED"/>
    <property type="match status" value="1"/>
</dbReference>
<dbReference type="GO" id="GO:0005576">
    <property type="term" value="C:extracellular region"/>
    <property type="evidence" value="ECO:0007669"/>
    <property type="project" value="UniProtKB-SubCell"/>
</dbReference>
<evidence type="ECO:0000256" key="3">
    <source>
        <dbReference type="ARBA" id="ARBA00022525"/>
    </source>
</evidence>
<dbReference type="CDD" id="cd05489">
    <property type="entry name" value="xylanase_inhibitor_I_like"/>
    <property type="match status" value="1"/>
</dbReference>
<dbReference type="InterPro" id="IPR032861">
    <property type="entry name" value="TAXi_N"/>
</dbReference>
<name>A0A2I0B390_9ASPA</name>
<dbReference type="InterPro" id="IPR021109">
    <property type="entry name" value="Peptidase_aspartic_dom_sf"/>
</dbReference>
<sequence length="435" mass="46137">MSFSSKPLILRLASFLLLLSIASAAHRPAALVAPVTKDPSTLQYITRLHQRTPLVSVDLAIDLGGRHLWVDCDSGYTSSTYRPTPCRSALCSLAGANSCSRCFSSSRPGCNNNTCGVFPENPFTSTSTSGELAEDVLALSSTDGSNPGALASDPSFLFSCAPAFLTKGLAAGASGIAGLGRTRVAPPSQLAAHFSFRRRFALCLPSTSRGTGVLFFGNSRYRLLPDIDASQILIYTPLLTNPVSTAGTSVSGEPSAEYFIGVKGIRVGEKAIALNKTLLEINRKTGIGGTKISTAVPYTALETSIYNALTAEFALALSHVKRVPAVAPFRLCFEEKGISPTRVGPSVPAIDLVLQRDDVYWRIFGANSMVEAKTGVLCLGFVDAGKSPRTAIVVGGLQLEDNLVTFDLAYSRVGFSSTLFFRRTTCSNFNFTSTA</sequence>
<accession>A0A2I0B390</accession>
<dbReference type="PROSITE" id="PS51767">
    <property type="entry name" value="PEPTIDASE_A1"/>
    <property type="match status" value="1"/>
</dbReference>
<evidence type="ECO:0000259" key="6">
    <source>
        <dbReference type="PROSITE" id="PS51767"/>
    </source>
</evidence>
<comment type="subcellular location">
    <subcellularLocation>
        <location evidence="1">Secreted</location>
        <location evidence="1">Extracellular space</location>
    </subcellularLocation>
</comment>
<dbReference type="PANTHER" id="PTHR47965:SF22">
    <property type="entry name" value="EUKARYOTIC ASPARTYL PROTEASE FAMILY PROTEIN"/>
    <property type="match status" value="1"/>
</dbReference>
<feature type="domain" description="Peptidase A1" evidence="6">
    <location>
        <begin position="44"/>
        <end position="416"/>
    </location>
</feature>
<dbReference type="FunFam" id="2.40.70.10:FF:000045">
    <property type="entry name" value="Basic 7S globulin"/>
    <property type="match status" value="1"/>
</dbReference>
<dbReference type="Pfam" id="PF14543">
    <property type="entry name" value="TAXi_N"/>
    <property type="match status" value="1"/>
</dbReference>
<feature type="chain" id="PRO_5014161057" evidence="5">
    <location>
        <begin position="25"/>
        <end position="435"/>
    </location>
</feature>
<dbReference type="FunFam" id="2.40.70.10:FF:000041">
    <property type="entry name" value="Basic 7S globulin"/>
    <property type="match status" value="1"/>
</dbReference>
<evidence type="ECO:0000256" key="5">
    <source>
        <dbReference type="SAM" id="SignalP"/>
    </source>
</evidence>
<dbReference type="AlphaFoldDB" id="A0A2I0B390"/>
<protein>
    <submittedName>
        <fullName evidence="7">Basic 7S globulin</fullName>
    </submittedName>
</protein>
<dbReference type="InterPro" id="IPR033121">
    <property type="entry name" value="PEPTIDASE_A1"/>
</dbReference>
<gene>
    <name evidence="7" type="primary">BG</name>
    <name evidence="7" type="ORF">AXF42_Ash016055</name>
</gene>
<dbReference type="GO" id="GO:0006508">
    <property type="term" value="P:proteolysis"/>
    <property type="evidence" value="ECO:0007669"/>
    <property type="project" value="InterPro"/>
</dbReference>
<evidence type="ECO:0000313" key="7">
    <source>
        <dbReference type="EMBL" id="PKA62263.1"/>
    </source>
</evidence>
<proteinExistence type="inferred from homology"/>
<dbReference type="Pfam" id="PF14541">
    <property type="entry name" value="TAXi_C"/>
    <property type="match status" value="1"/>
</dbReference>
<dbReference type="STRING" id="1088818.A0A2I0B390"/>
<feature type="signal peptide" evidence="5">
    <location>
        <begin position="1"/>
        <end position="24"/>
    </location>
</feature>
<dbReference type="Gene3D" id="2.40.70.10">
    <property type="entry name" value="Acid Proteases"/>
    <property type="match status" value="2"/>
</dbReference>
<dbReference type="OrthoDB" id="624243at2759"/>
<dbReference type="InterPro" id="IPR001461">
    <property type="entry name" value="Aspartic_peptidase_A1"/>
</dbReference>
<dbReference type="Proteomes" id="UP000236161">
    <property type="component" value="Unassembled WGS sequence"/>
</dbReference>
<dbReference type="EMBL" id="KZ451918">
    <property type="protein sequence ID" value="PKA62263.1"/>
    <property type="molecule type" value="Genomic_DNA"/>
</dbReference>
<evidence type="ECO:0000256" key="1">
    <source>
        <dbReference type="ARBA" id="ARBA00004239"/>
    </source>
</evidence>
<keyword evidence="4 5" id="KW-0732">Signal</keyword>
<evidence type="ECO:0000256" key="2">
    <source>
        <dbReference type="ARBA" id="ARBA00007447"/>
    </source>
</evidence>
<evidence type="ECO:0000313" key="8">
    <source>
        <dbReference type="Proteomes" id="UP000236161"/>
    </source>
</evidence>
<dbReference type="SUPFAM" id="SSF50630">
    <property type="entry name" value="Acid proteases"/>
    <property type="match status" value="1"/>
</dbReference>
<evidence type="ECO:0000256" key="4">
    <source>
        <dbReference type="ARBA" id="ARBA00022729"/>
    </source>
</evidence>
<keyword evidence="8" id="KW-1185">Reference proteome</keyword>
<organism evidence="7 8">
    <name type="scientific">Apostasia shenzhenica</name>
    <dbReference type="NCBI Taxonomy" id="1088818"/>
    <lineage>
        <taxon>Eukaryota</taxon>
        <taxon>Viridiplantae</taxon>
        <taxon>Streptophyta</taxon>
        <taxon>Embryophyta</taxon>
        <taxon>Tracheophyta</taxon>
        <taxon>Spermatophyta</taxon>
        <taxon>Magnoliopsida</taxon>
        <taxon>Liliopsida</taxon>
        <taxon>Asparagales</taxon>
        <taxon>Orchidaceae</taxon>
        <taxon>Apostasioideae</taxon>
        <taxon>Apostasia</taxon>
    </lineage>
</organism>
<dbReference type="GO" id="GO:0004190">
    <property type="term" value="F:aspartic-type endopeptidase activity"/>
    <property type="evidence" value="ECO:0007669"/>
    <property type="project" value="InterPro"/>
</dbReference>
<dbReference type="InterPro" id="IPR032799">
    <property type="entry name" value="TAXi_C"/>
</dbReference>
<reference evidence="7 8" key="1">
    <citation type="journal article" date="2017" name="Nature">
        <title>The Apostasia genome and the evolution of orchids.</title>
        <authorList>
            <person name="Zhang G.Q."/>
            <person name="Liu K.W."/>
            <person name="Li Z."/>
            <person name="Lohaus R."/>
            <person name="Hsiao Y.Y."/>
            <person name="Niu S.C."/>
            <person name="Wang J.Y."/>
            <person name="Lin Y.C."/>
            <person name="Xu Q."/>
            <person name="Chen L.J."/>
            <person name="Yoshida K."/>
            <person name="Fujiwara S."/>
            <person name="Wang Z.W."/>
            <person name="Zhang Y.Q."/>
            <person name="Mitsuda N."/>
            <person name="Wang M."/>
            <person name="Liu G.H."/>
            <person name="Pecoraro L."/>
            <person name="Huang H.X."/>
            <person name="Xiao X.J."/>
            <person name="Lin M."/>
            <person name="Wu X.Y."/>
            <person name="Wu W.L."/>
            <person name="Chen Y.Y."/>
            <person name="Chang S.B."/>
            <person name="Sakamoto S."/>
            <person name="Ohme-Takagi M."/>
            <person name="Yagi M."/>
            <person name="Zeng S.J."/>
            <person name="Shen C.Y."/>
            <person name="Yeh C.M."/>
            <person name="Luo Y.B."/>
            <person name="Tsai W.C."/>
            <person name="Van de Peer Y."/>
            <person name="Liu Z.J."/>
        </authorList>
    </citation>
    <scope>NUCLEOTIDE SEQUENCE [LARGE SCALE GENOMIC DNA]</scope>
    <source>
        <strain evidence="8">cv. Shenzhen</strain>
        <tissue evidence="7">Stem</tissue>
    </source>
</reference>
<comment type="similarity">
    <text evidence="2">Belongs to the peptidase A1 family.</text>
</comment>
<dbReference type="InterPro" id="IPR033868">
    <property type="entry name" value="Xylanase_inhibitor_I-like"/>
</dbReference>
<keyword evidence="3" id="KW-0964">Secreted</keyword>